<dbReference type="Gene3D" id="3.10.560.10">
    <property type="entry name" value="Outer membrane lipoprotein wza domain like"/>
    <property type="match status" value="2"/>
</dbReference>
<keyword evidence="7 15" id="KW-0732">Signal</keyword>
<feature type="chain" id="PRO_5043355720" evidence="15">
    <location>
        <begin position="30"/>
        <end position="366"/>
    </location>
</feature>
<reference evidence="19" key="1">
    <citation type="submission" date="2024-01" db="EMBL/GenBank/DDBJ databases">
        <title>Synechococcus elongatus PCC 11802, a close yet different native of Synechococcus elongatus PCC 11801.</title>
        <authorList>
            <person name="Jaiswal D."/>
            <person name="Sengupta A."/>
            <person name="Sengupta S."/>
            <person name="Pakrasi H.B."/>
            <person name="Wangikar P."/>
        </authorList>
    </citation>
    <scope>NUCLEOTIDE SEQUENCE</scope>
    <source>
        <strain evidence="19">PCC 11802</strain>
    </source>
</reference>
<evidence type="ECO:0000259" key="17">
    <source>
        <dbReference type="Pfam" id="PF10531"/>
    </source>
</evidence>
<feature type="domain" description="Soluble ligand binding" evidence="17">
    <location>
        <begin position="256"/>
        <end position="308"/>
    </location>
</feature>
<evidence type="ECO:0000256" key="8">
    <source>
        <dbReference type="ARBA" id="ARBA00023047"/>
    </source>
</evidence>
<feature type="domain" description="Polysaccharide export protein N-terminal" evidence="16">
    <location>
        <begin position="48"/>
        <end position="119"/>
    </location>
</feature>
<evidence type="ECO:0000256" key="9">
    <source>
        <dbReference type="ARBA" id="ARBA00023065"/>
    </source>
</evidence>
<evidence type="ECO:0000256" key="11">
    <source>
        <dbReference type="ARBA" id="ARBA00023136"/>
    </source>
</evidence>
<feature type="signal peptide" evidence="15">
    <location>
        <begin position="1"/>
        <end position="29"/>
    </location>
</feature>
<evidence type="ECO:0000256" key="12">
    <source>
        <dbReference type="ARBA" id="ARBA00023139"/>
    </source>
</evidence>
<protein>
    <submittedName>
        <fullName evidence="19">SLBB domain-containing protein</fullName>
    </submittedName>
</protein>
<dbReference type="RefSeq" id="WP_208678385.1">
    <property type="nucleotide sequence ID" value="NZ_CP034671.2"/>
</dbReference>
<dbReference type="InterPro" id="IPR054765">
    <property type="entry name" value="SLBB_dom"/>
</dbReference>
<evidence type="ECO:0000256" key="7">
    <source>
        <dbReference type="ARBA" id="ARBA00022729"/>
    </source>
</evidence>
<dbReference type="Gene3D" id="3.30.1950.10">
    <property type="entry name" value="wza like domain"/>
    <property type="match status" value="1"/>
</dbReference>
<dbReference type="GO" id="GO:0009279">
    <property type="term" value="C:cell outer membrane"/>
    <property type="evidence" value="ECO:0007669"/>
    <property type="project" value="UniProtKB-SubCell"/>
</dbReference>
<keyword evidence="5" id="KW-0762">Sugar transport</keyword>
<keyword evidence="13" id="KW-0998">Cell outer membrane</keyword>
<evidence type="ECO:0000256" key="4">
    <source>
        <dbReference type="ARBA" id="ARBA00022452"/>
    </source>
</evidence>
<dbReference type="PANTHER" id="PTHR33619">
    <property type="entry name" value="POLYSACCHARIDE EXPORT PROTEIN GFCE-RELATED"/>
    <property type="match status" value="1"/>
</dbReference>
<dbReference type="AlphaFoldDB" id="A0AAT9JW97"/>
<keyword evidence="10" id="KW-0626">Porin</keyword>
<gene>
    <name evidence="19" type="ORF">EKO22_10325</name>
</gene>
<evidence type="ECO:0000256" key="13">
    <source>
        <dbReference type="ARBA" id="ARBA00023237"/>
    </source>
</evidence>
<keyword evidence="6" id="KW-0812">Transmembrane</keyword>
<evidence type="ECO:0000256" key="6">
    <source>
        <dbReference type="ARBA" id="ARBA00022692"/>
    </source>
</evidence>
<dbReference type="PANTHER" id="PTHR33619:SF3">
    <property type="entry name" value="POLYSACCHARIDE EXPORT PROTEIN GFCE-RELATED"/>
    <property type="match status" value="1"/>
</dbReference>
<dbReference type="GO" id="GO:0006811">
    <property type="term" value="P:monoatomic ion transport"/>
    <property type="evidence" value="ECO:0007669"/>
    <property type="project" value="UniProtKB-KW"/>
</dbReference>
<evidence type="ECO:0000256" key="14">
    <source>
        <dbReference type="ARBA" id="ARBA00023288"/>
    </source>
</evidence>
<accession>A0AAT9JW97</accession>
<feature type="domain" description="SLBB" evidence="18">
    <location>
        <begin position="147"/>
        <end position="228"/>
    </location>
</feature>
<proteinExistence type="inferred from homology"/>
<evidence type="ECO:0000313" key="19">
    <source>
        <dbReference type="EMBL" id="QFZ92676.2"/>
    </source>
</evidence>
<evidence type="ECO:0000256" key="10">
    <source>
        <dbReference type="ARBA" id="ARBA00023114"/>
    </source>
</evidence>
<comment type="similarity">
    <text evidence="2">Belongs to the BexD/CtrA/VexA family.</text>
</comment>
<evidence type="ECO:0000256" key="5">
    <source>
        <dbReference type="ARBA" id="ARBA00022597"/>
    </source>
</evidence>
<dbReference type="Pfam" id="PF22461">
    <property type="entry name" value="SLBB_2"/>
    <property type="match status" value="1"/>
</dbReference>
<dbReference type="Pfam" id="PF02563">
    <property type="entry name" value="Poly_export"/>
    <property type="match status" value="1"/>
</dbReference>
<dbReference type="InterPro" id="IPR049712">
    <property type="entry name" value="Poly_export"/>
</dbReference>
<organism evidence="19">
    <name type="scientific">Synechococcus elongatus PCC 11802</name>
    <dbReference type="NCBI Taxonomy" id="2283154"/>
    <lineage>
        <taxon>Bacteria</taxon>
        <taxon>Bacillati</taxon>
        <taxon>Cyanobacteriota</taxon>
        <taxon>Cyanophyceae</taxon>
        <taxon>Synechococcales</taxon>
        <taxon>Synechococcaceae</taxon>
        <taxon>Synechococcus</taxon>
    </lineage>
</organism>
<dbReference type="GO" id="GO:0015288">
    <property type="term" value="F:porin activity"/>
    <property type="evidence" value="ECO:0007669"/>
    <property type="project" value="UniProtKB-KW"/>
</dbReference>
<keyword evidence="9" id="KW-0406">Ion transport</keyword>
<dbReference type="InterPro" id="IPR003715">
    <property type="entry name" value="Poly_export_N"/>
</dbReference>
<dbReference type="InterPro" id="IPR019554">
    <property type="entry name" value="Soluble_ligand-bd"/>
</dbReference>
<dbReference type="EMBL" id="CP034671">
    <property type="protein sequence ID" value="QFZ92676.2"/>
    <property type="molecule type" value="Genomic_DNA"/>
</dbReference>
<dbReference type="GO" id="GO:0046930">
    <property type="term" value="C:pore complex"/>
    <property type="evidence" value="ECO:0007669"/>
    <property type="project" value="UniProtKB-KW"/>
</dbReference>
<keyword evidence="4" id="KW-1134">Transmembrane beta strand</keyword>
<dbReference type="GO" id="GO:0015159">
    <property type="term" value="F:polysaccharide transmembrane transporter activity"/>
    <property type="evidence" value="ECO:0007669"/>
    <property type="project" value="InterPro"/>
</dbReference>
<evidence type="ECO:0000256" key="1">
    <source>
        <dbReference type="ARBA" id="ARBA00004571"/>
    </source>
</evidence>
<evidence type="ECO:0000256" key="2">
    <source>
        <dbReference type="ARBA" id="ARBA00009450"/>
    </source>
</evidence>
<keyword evidence="14" id="KW-0449">Lipoprotein</keyword>
<sequence>MSKRQKSLVIALSLTLVSLGDGMLQSAIAAPTLVPLSGSNPANDLSTDLYRMGAGDRLKITVYEAPELSGDFEVLPDGTISLPLAGTLSVQGLTLDEATRALQQHFNKVLRFPIVTLALTNRRPVRVAISGEVNRPGVYTVGAGVSGALGQTNVVPQNNTNQETGQATLTQVIQQAGGITETADIRNVILEREGGRGQPRRRIEINLWELLQNTDLSQDPILRDGDRILIARARDLSPEEIRNLSQASFAPATITVAVVGEVKAPGRIPLPPNTPVTQAVLAAGGFTVRADESALELVRLEPNGSVTRRRLAANFSASANSENNPTLRNGDTIIVTRNTAASASDALSLFLAPLTAGFGLFRLLGL</sequence>
<name>A0AAT9JW97_SYNEL</name>
<keyword evidence="3" id="KW-0813">Transport</keyword>
<evidence type="ECO:0000259" key="18">
    <source>
        <dbReference type="Pfam" id="PF22461"/>
    </source>
</evidence>
<keyword evidence="12" id="KW-0564">Palmitate</keyword>
<comment type="subcellular location">
    <subcellularLocation>
        <location evidence="1">Cell outer membrane</location>
        <topology evidence="1">Multi-pass membrane protein</topology>
    </subcellularLocation>
</comment>
<evidence type="ECO:0000256" key="15">
    <source>
        <dbReference type="SAM" id="SignalP"/>
    </source>
</evidence>
<evidence type="ECO:0000256" key="3">
    <source>
        <dbReference type="ARBA" id="ARBA00022448"/>
    </source>
</evidence>
<dbReference type="Pfam" id="PF10531">
    <property type="entry name" value="SLBB"/>
    <property type="match status" value="1"/>
</dbReference>
<keyword evidence="11" id="KW-0472">Membrane</keyword>
<keyword evidence="8" id="KW-0625">Polysaccharide transport</keyword>
<evidence type="ECO:0000259" key="16">
    <source>
        <dbReference type="Pfam" id="PF02563"/>
    </source>
</evidence>